<dbReference type="EMBL" id="JAWDJO010000029">
    <property type="protein sequence ID" value="KAL1898755.1"/>
    <property type="molecule type" value="Genomic_DNA"/>
</dbReference>
<name>A0ABR3ZFA8_9PEZI</name>
<keyword evidence="2" id="KW-0689">Ribosomal protein</keyword>
<accession>A0ABR3ZFA8</accession>
<dbReference type="InterPro" id="IPR036870">
    <property type="entry name" value="Ribosomal_bS18_sf"/>
</dbReference>
<keyword evidence="6" id="KW-1185">Reference proteome</keyword>
<dbReference type="InterPro" id="IPR001648">
    <property type="entry name" value="Ribosomal_bS18"/>
</dbReference>
<comment type="similarity">
    <text evidence="1">Belongs to the bacterial ribosomal protein bS18 family.</text>
</comment>
<evidence type="ECO:0000256" key="2">
    <source>
        <dbReference type="ARBA" id="ARBA00022980"/>
    </source>
</evidence>
<dbReference type="Proteomes" id="UP001583280">
    <property type="component" value="Unassembled WGS sequence"/>
</dbReference>
<keyword evidence="3" id="KW-0687">Ribonucleoprotein</keyword>
<evidence type="ECO:0000256" key="1">
    <source>
        <dbReference type="ARBA" id="ARBA00005589"/>
    </source>
</evidence>
<dbReference type="Gene3D" id="4.10.640.10">
    <property type="entry name" value="Ribosomal protein S18"/>
    <property type="match status" value="1"/>
</dbReference>
<dbReference type="SUPFAM" id="SSF46911">
    <property type="entry name" value="Ribosomal protein S18"/>
    <property type="match status" value="1"/>
</dbReference>
<organism evidence="5 6">
    <name type="scientific">Ceratocystis pirilliformis</name>
    <dbReference type="NCBI Taxonomy" id="259994"/>
    <lineage>
        <taxon>Eukaryota</taxon>
        <taxon>Fungi</taxon>
        <taxon>Dikarya</taxon>
        <taxon>Ascomycota</taxon>
        <taxon>Pezizomycotina</taxon>
        <taxon>Sordariomycetes</taxon>
        <taxon>Hypocreomycetidae</taxon>
        <taxon>Microascales</taxon>
        <taxon>Ceratocystidaceae</taxon>
        <taxon>Ceratocystis</taxon>
    </lineage>
</organism>
<evidence type="ECO:0000313" key="6">
    <source>
        <dbReference type="Proteomes" id="UP001583280"/>
    </source>
</evidence>
<reference evidence="5 6" key="1">
    <citation type="journal article" date="2024" name="IMA Fungus">
        <title>IMA Genome - F19 : A genome assembly and annotation guide to empower mycologists, including annotated draft genome sequences of Ceratocystis pirilliformis, Diaporthe australafricana, Fusarium ophioides, Paecilomyces lecythidis, and Sporothrix stenoceras.</title>
        <authorList>
            <person name="Aylward J."/>
            <person name="Wilson A.M."/>
            <person name="Visagie C.M."/>
            <person name="Spraker J."/>
            <person name="Barnes I."/>
            <person name="Buitendag C."/>
            <person name="Ceriani C."/>
            <person name="Del Mar Angel L."/>
            <person name="du Plessis D."/>
            <person name="Fuchs T."/>
            <person name="Gasser K."/>
            <person name="Kramer D."/>
            <person name="Li W."/>
            <person name="Munsamy K."/>
            <person name="Piso A."/>
            <person name="Price J.L."/>
            <person name="Sonnekus B."/>
            <person name="Thomas C."/>
            <person name="van der Nest A."/>
            <person name="van Dijk A."/>
            <person name="van Heerden A."/>
            <person name="van Vuuren N."/>
            <person name="Yilmaz N."/>
            <person name="Duong T.A."/>
            <person name="van der Merwe N.A."/>
            <person name="Wingfield M.J."/>
            <person name="Wingfield B.D."/>
        </authorList>
    </citation>
    <scope>NUCLEOTIDE SEQUENCE [LARGE SCALE GENOMIC DNA]</scope>
    <source>
        <strain evidence="5 6">CMW 12675</strain>
    </source>
</reference>
<evidence type="ECO:0000256" key="4">
    <source>
        <dbReference type="ARBA" id="ARBA00035264"/>
    </source>
</evidence>
<dbReference type="PANTHER" id="PTHR13479:SF40">
    <property type="entry name" value="SMALL RIBOSOMAL SUBUNIT PROTEIN BS18M"/>
    <property type="match status" value="1"/>
</dbReference>
<gene>
    <name evidence="5" type="ORF">Cpir12675_001758</name>
</gene>
<proteinExistence type="inferred from homology"/>
<sequence length="207" mass="23643">MIPRLPFTLASKPASLLSGLFTRAFCNTSIVAAAGNSSSPSRALLDVEAPARRQSTNKHDQALRLMTQNNTRVRDAVATHKEMAERRVSEDYLRQAPRQWKRGDVYAPRDMSFSEMAKWKRLRQRNADVIDILGINPLDEYLNPTFIADFTTSFGQIQHSKTTGLRPVNQRKVAKTIRRAIGMGLHPSVHRHPEILREEFALRRNRR</sequence>
<protein>
    <recommendedName>
        <fullName evidence="4">Small ribosomal subunit protein bS18m</fullName>
    </recommendedName>
</protein>
<dbReference type="PANTHER" id="PTHR13479">
    <property type="entry name" value="30S RIBOSOMAL PROTEIN S18"/>
    <property type="match status" value="1"/>
</dbReference>
<dbReference type="Pfam" id="PF01084">
    <property type="entry name" value="Ribosomal_S18"/>
    <property type="match status" value="1"/>
</dbReference>
<evidence type="ECO:0000313" key="5">
    <source>
        <dbReference type="EMBL" id="KAL1898755.1"/>
    </source>
</evidence>
<comment type="caution">
    <text evidence="5">The sequence shown here is derived from an EMBL/GenBank/DDBJ whole genome shotgun (WGS) entry which is preliminary data.</text>
</comment>
<evidence type="ECO:0000256" key="3">
    <source>
        <dbReference type="ARBA" id="ARBA00023274"/>
    </source>
</evidence>